<dbReference type="PROSITE" id="PS51898">
    <property type="entry name" value="TYR_RECOMBINASE"/>
    <property type="match status" value="1"/>
</dbReference>
<dbReference type="Gene3D" id="1.10.443.10">
    <property type="entry name" value="Intergrase catalytic core"/>
    <property type="match status" value="1"/>
</dbReference>
<dbReference type="PANTHER" id="PTHR30349:SF41">
    <property type="entry name" value="INTEGRASE_RECOMBINASE PROTEIN MJ0367-RELATED"/>
    <property type="match status" value="1"/>
</dbReference>
<dbReference type="Proteomes" id="UP001629744">
    <property type="component" value="Unassembled WGS sequence"/>
</dbReference>
<evidence type="ECO:0000259" key="5">
    <source>
        <dbReference type="PROSITE" id="PS51898"/>
    </source>
</evidence>
<evidence type="ECO:0000313" key="8">
    <source>
        <dbReference type="Proteomes" id="UP001629744"/>
    </source>
</evidence>
<evidence type="ECO:0000313" key="7">
    <source>
        <dbReference type="EMBL" id="MFM1731139.1"/>
    </source>
</evidence>
<keyword evidence="8" id="KW-1185">Reference proteome</keyword>
<evidence type="ECO:0000256" key="3">
    <source>
        <dbReference type="ARBA" id="ARBA00023172"/>
    </source>
</evidence>
<dbReference type="InterPro" id="IPR044068">
    <property type="entry name" value="CB"/>
</dbReference>
<feature type="domain" description="Tyr recombinase" evidence="5">
    <location>
        <begin position="186"/>
        <end position="403"/>
    </location>
</feature>
<dbReference type="InterPro" id="IPR013762">
    <property type="entry name" value="Integrase-like_cat_sf"/>
</dbReference>
<feature type="domain" description="Core-binding (CB)" evidence="6">
    <location>
        <begin position="71"/>
        <end position="156"/>
    </location>
</feature>
<dbReference type="CDD" id="cd01189">
    <property type="entry name" value="INT_ICEBs1_C_like"/>
    <property type="match status" value="1"/>
</dbReference>
<evidence type="ECO:0000256" key="1">
    <source>
        <dbReference type="ARBA" id="ARBA00008857"/>
    </source>
</evidence>
<comment type="caution">
    <text evidence="7">The sequence shown here is derived from an EMBL/GenBank/DDBJ whole genome shotgun (WGS) entry which is preliminary data.</text>
</comment>
<dbReference type="InterPro" id="IPR050090">
    <property type="entry name" value="Tyrosine_recombinase_XerCD"/>
</dbReference>
<organism evidence="7 8">
    <name type="scientific">Prescottella soli</name>
    <dbReference type="NCBI Taxonomy" id="1543852"/>
    <lineage>
        <taxon>Bacteria</taxon>
        <taxon>Bacillati</taxon>
        <taxon>Actinomycetota</taxon>
        <taxon>Actinomycetes</taxon>
        <taxon>Mycobacteriales</taxon>
        <taxon>Nocardiaceae</taxon>
        <taxon>Prescottella</taxon>
    </lineage>
</organism>
<dbReference type="Pfam" id="PF00589">
    <property type="entry name" value="Phage_integrase"/>
    <property type="match status" value="1"/>
</dbReference>
<comment type="similarity">
    <text evidence="1">Belongs to the 'phage' integrase family.</text>
</comment>
<protein>
    <submittedName>
        <fullName evidence="7">Site-specific integrase</fullName>
    </submittedName>
</protein>
<reference evidence="7 8" key="1">
    <citation type="submission" date="2023-11" db="EMBL/GenBank/DDBJ databases">
        <authorList>
            <person name="Val-Calvo J."/>
            <person name="Scortti M."/>
            <person name="Vazquez-Boland J."/>
        </authorList>
    </citation>
    <scope>NUCLEOTIDE SEQUENCE [LARGE SCALE GENOMIC DNA]</scope>
    <source>
        <strain evidence="7 8">DSM 46662</strain>
    </source>
</reference>
<keyword evidence="3" id="KW-0233">DNA recombination</keyword>
<dbReference type="Gene3D" id="1.10.150.130">
    <property type="match status" value="1"/>
</dbReference>
<dbReference type="PROSITE" id="PS51900">
    <property type="entry name" value="CB"/>
    <property type="match status" value="1"/>
</dbReference>
<dbReference type="InterPro" id="IPR011010">
    <property type="entry name" value="DNA_brk_join_enz"/>
</dbReference>
<dbReference type="SUPFAM" id="SSF56349">
    <property type="entry name" value="DNA breaking-rejoining enzymes"/>
    <property type="match status" value="1"/>
</dbReference>
<evidence type="ECO:0000259" key="6">
    <source>
        <dbReference type="PROSITE" id="PS51900"/>
    </source>
</evidence>
<gene>
    <name evidence="7" type="ORF">ABEU19_004690</name>
</gene>
<sequence>MALRNGVEKVELPSGDIRYQVRAQVAGPDGVRRQVRRRFETSKAAGEFLDELQEKLKEEAAQVAAEEAGVVTVAQAVERWLAAQRINPTTLAAYAAALAPVVDRFDGRDVRTIGDNEVEQLVQDLAAGTGPGGRKWKRTSINPMLARTKAVWKDLERRKVLSDNPIQYIKPLRKKDDADACEGALDLSDRLGEDEVARLVKTHSAMDLPLVGGPRSPQYMAVVHAPMVQLALIGLRRGELAGLRWSAIDLDSGRITVAVRTRVRVTGRTIDQRNGKSARARRSLKLPPLVLDVLRGTRERQGIAKKRAGEAWVGARDLHVLTHWDGRAVAPRTLDDWWKEALRYAQVPHRRLHAARHTAASRLIAAGATPSAVAAWLGHADGGTLVLRTYAHTDASEVDALAELLG</sequence>
<dbReference type="PANTHER" id="PTHR30349">
    <property type="entry name" value="PHAGE INTEGRASE-RELATED"/>
    <property type="match status" value="1"/>
</dbReference>
<keyword evidence="2 4" id="KW-0238">DNA-binding</keyword>
<name>A0ABW9FZS8_9NOCA</name>
<dbReference type="InterPro" id="IPR010998">
    <property type="entry name" value="Integrase_recombinase_N"/>
</dbReference>
<evidence type="ECO:0000256" key="2">
    <source>
        <dbReference type="ARBA" id="ARBA00023125"/>
    </source>
</evidence>
<proteinExistence type="inferred from homology"/>
<evidence type="ECO:0000256" key="4">
    <source>
        <dbReference type="PROSITE-ProRule" id="PRU01248"/>
    </source>
</evidence>
<accession>A0ABW9FZS8</accession>
<dbReference type="InterPro" id="IPR002104">
    <property type="entry name" value="Integrase_catalytic"/>
</dbReference>
<dbReference type="EMBL" id="JBDLNU010000006">
    <property type="protein sequence ID" value="MFM1731139.1"/>
    <property type="molecule type" value="Genomic_DNA"/>
</dbReference>
<dbReference type="RefSeq" id="WP_348610996.1">
    <property type="nucleotide sequence ID" value="NZ_CP157276.1"/>
</dbReference>